<feature type="transmembrane region" description="Helical" evidence="2">
    <location>
        <begin position="59"/>
        <end position="80"/>
    </location>
</feature>
<dbReference type="EMBL" id="BNBO01000005">
    <property type="protein sequence ID" value="GHH64101.1"/>
    <property type="molecule type" value="Genomic_DNA"/>
</dbReference>
<dbReference type="GeneID" id="95351957"/>
<feature type="transmembrane region" description="Helical" evidence="2">
    <location>
        <begin position="219"/>
        <end position="239"/>
    </location>
</feature>
<feature type="transmembrane region" description="Helical" evidence="2">
    <location>
        <begin position="6"/>
        <end position="28"/>
    </location>
</feature>
<reference evidence="3" key="2">
    <citation type="submission" date="2020-09" db="EMBL/GenBank/DDBJ databases">
        <authorList>
            <person name="Sun Q."/>
            <person name="Ohkuma M."/>
        </authorList>
    </citation>
    <scope>NUCLEOTIDE SEQUENCE</scope>
    <source>
        <strain evidence="3">JCM 4646</strain>
    </source>
</reference>
<evidence type="ECO:0000313" key="4">
    <source>
        <dbReference type="Proteomes" id="UP000617734"/>
    </source>
</evidence>
<evidence type="ECO:0000256" key="1">
    <source>
        <dbReference type="SAM" id="MobiDB-lite"/>
    </source>
</evidence>
<sequence>MPPAVPLLIDATVVASVLAGLLLAPVVLRAGPGRPAPAARVNPPGPVAPRRRRPPGPGAALAVVIALLTLNQVLVTVYVLREHGGDTSFITRHLPAGWFALADGNAPVRWLAAHWPAPRLLAPSVLRVPALLELPFVLLAFATVLRMLDAGLYRRTARSPLLPLAAASYTVAFCAVEWQLHNPYTVDDILLRVLSAVLTPLLIRRLAARDDARTPPAGAAGLLLSGVGLWATGRLVLALYDTVLLYNLGRIGAELPAAAGAVAVLVAVRRARAALPAARPPAGPAVSVIEAVLRRGLVLFLVPALAVRYGTGFGTPAVALGGGLLVLLAAVLPALRAGAAGRAGTRGAAGRFGPLGRLALAGAAGLAAAYPAARWVPDAYYEAGLLRAVTAFLLAAVAAGALADRLLDGPATGSPAGTAPRTDPVRTPDGHSSPDRKQADSLP</sequence>
<keyword evidence="2" id="KW-1133">Transmembrane helix</keyword>
<feature type="compositionally biased region" description="Basic and acidic residues" evidence="1">
    <location>
        <begin position="423"/>
        <end position="443"/>
    </location>
</feature>
<comment type="caution">
    <text evidence="3">The sequence shown here is derived from an EMBL/GenBank/DDBJ whole genome shotgun (WGS) entry which is preliminary data.</text>
</comment>
<evidence type="ECO:0000256" key="2">
    <source>
        <dbReference type="SAM" id="Phobius"/>
    </source>
</evidence>
<keyword evidence="2" id="KW-0472">Membrane</keyword>
<feature type="region of interest" description="Disordered" evidence="1">
    <location>
        <begin position="410"/>
        <end position="443"/>
    </location>
</feature>
<feature type="transmembrane region" description="Helical" evidence="2">
    <location>
        <begin position="251"/>
        <end position="271"/>
    </location>
</feature>
<feature type="region of interest" description="Disordered" evidence="1">
    <location>
        <begin position="35"/>
        <end position="54"/>
    </location>
</feature>
<gene>
    <name evidence="3" type="ORF">GCM10018781_14610</name>
</gene>
<reference evidence="3" key="1">
    <citation type="journal article" date="2014" name="Int. J. Syst. Evol. Microbiol.">
        <title>Complete genome sequence of Corynebacterium casei LMG S-19264T (=DSM 44701T), isolated from a smear-ripened cheese.</title>
        <authorList>
            <consortium name="US DOE Joint Genome Institute (JGI-PGF)"/>
            <person name="Walter F."/>
            <person name="Albersmeier A."/>
            <person name="Kalinowski J."/>
            <person name="Ruckert C."/>
        </authorList>
    </citation>
    <scope>NUCLEOTIDE SEQUENCE</scope>
    <source>
        <strain evidence="3">JCM 4646</strain>
    </source>
</reference>
<dbReference type="RefSeq" id="WP_190209962.1">
    <property type="nucleotide sequence ID" value="NZ_BNBO01000005.1"/>
</dbReference>
<organism evidence="3 4">
    <name type="scientific">Kitasatospora indigofera</name>
    <dbReference type="NCBI Taxonomy" id="67307"/>
    <lineage>
        <taxon>Bacteria</taxon>
        <taxon>Bacillati</taxon>
        <taxon>Actinomycetota</taxon>
        <taxon>Actinomycetes</taxon>
        <taxon>Kitasatosporales</taxon>
        <taxon>Streptomycetaceae</taxon>
        <taxon>Kitasatospora</taxon>
    </lineage>
</organism>
<feature type="transmembrane region" description="Helical" evidence="2">
    <location>
        <begin position="385"/>
        <end position="403"/>
    </location>
</feature>
<dbReference type="AlphaFoldDB" id="A0A919FFC4"/>
<feature type="transmembrane region" description="Helical" evidence="2">
    <location>
        <begin position="128"/>
        <end position="148"/>
    </location>
</feature>
<feature type="transmembrane region" description="Helical" evidence="2">
    <location>
        <begin position="317"/>
        <end position="335"/>
    </location>
</feature>
<dbReference type="Proteomes" id="UP000617734">
    <property type="component" value="Unassembled WGS sequence"/>
</dbReference>
<evidence type="ECO:0000313" key="3">
    <source>
        <dbReference type="EMBL" id="GHH64101.1"/>
    </source>
</evidence>
<keyword evidence="2" id="KW-0812">Transmembrane</keyword>
<feature type="transmembrane region" description="Helical" evidence="2">
    <location>
        <begin position="355"/>
        <end position="373"/>
    </location>
</feature>
<proteinExistence type="predicted"/>
<accession>A0A919FFC4</accession>
<keyword evidence="4" id="KW-1185">Reference proteome</keyword>
<protein>
    <submittedName>
        <fullName evidence="3">Uncharacterized protein</fullName>
    </submittedName>
</protein>
<name>A0A919FFC4_9ACTN</name>